<sequence length="198" mass="22315">MVEIESKGTRIERIIASKIERMKMASLMILCASVIFLIPQVLLAYQNSVQFISVEAFIVNIIKKSHLLKESEMIEDILVSKKIINMICEISDNVGKVYAVTFWSQHSISCFQSLTLSELGELSNFLSYDNCVITVLVYSSYNVWIKHLDEKSSGRNCENWTSDPIQSESVTKSHQICSTAFLATSSSSTTNFLWSVCC</sequence>
<keyword evidence="1" id="KW-1133">Transmembrane helix</keyword>
<name>A0A1J1HLI8_9DIPT</name>
<proteinExistence type="predicted"/>
<keyword evidence="1" id="KW-0812">Transmembrane</keyword>
<gene>
    <name evidence="2" type="ORF">CLUMA_CG001120</name>
</gene>
<dbReference type="Proteomes" id="UP000183832">
    <property type="component" value="Unassembled WGS sequence"/>
</dbReference>
<evidence type="ECO:0000313" key="2">
    <source>
        <dbReference type="EMBL" id="CRK87318.1"/>
    </source>
</evidence>
<feature type="transmembrane region" description="Helical" evidence="1">
    <location>
        <begin position="27"/>
        <end position="45"/>
    </location>
</feature>
<reference evidence="2 3" key="1">
    <citation type="submission" date="2015-04" db="EMBL/GenBank/DDBJ databases">
        <authorList>
            <person name="Syromyatnikov M.Y."/>
            <person name="Popov V.N."/>
        </authorList>
    </citation>
    <scope>NUCLEOTIDE SEQUENCE [LARGE SCALE GENOMIC DNA]</scope>
</reference>
<evidence type="ECO:0000313" key="3">
    <source>
        <dbReference type="Proteomes" id="UP000183832"/>
    </source>
</evidence>
<accession>A0A1J1HLI8</accession>
<dbReference type="EMBL" id="CVRI01000004">
    <property type="protein sequence ID" value="CRK87318.1"/>
    <property type="molecule type" value="Genomic_DNA"/>
</dbReference>
<evidence type="ECO:0000256" key="1">
    <source>
        <dbReference type="SAM" id="Phobius"/>
    </source>
</evidence>
<keyword evidence="1" id="KW-0472">Membrane</keyword>
<organism evidence="2 3">
    <name type="scientific">Clunio marinus</name>
    <dbReference type="NCBI Taxonomy" id="568069"/>
    <lineage>
        <taxon>Eukaryota</taxon>
        <taxon>Metazoa</taxon>
        <taxon>Ecdysozoa</taxon>
        <taxon>Arthropoda</taxon>
        <taxon>Hexapoda</taxon>
        <taxon>Insecta</taxon>
        <taxon>Pterygota</taxon>
        <taxon>Neoptera</taxon>
        <taxon>Endopterygota</taxon>
        <taxon>Diptera</taxon>
        <taxon>Nematocera</taxon>
        <taxon>Chironomoidea</taxon>
        <taxon>Chironomidae</taxon>
        <taxon>Clunio</taxon>
    </lineage>
</organism>
<keyword evidence="3" id="KW-1185">Reference proteome</keyword>
<protein>
    <submittedName>
        <fullName evidence="2">CLUMA_CG001120, isoform A</fullName>
    </submittedName>
</protein>
<dbReference type="AlphaFoldDB" id="A0A1J1HLI8"/>